<evidence type="ECO:0000256" key="6">
    <source>
        <dbReference type="ARBA" id="ARBA00022989"/>
    </source>
</evidence>
<dbReference type="AlphaFoldDB" id="A0A498SGU1"/>
<feature type="transmembrane region" description="Helical" evidence="9">
    <location>
        <begin position="91"/>
        <end position="113"/>
    </location>
</feature>
<feature type="transmembrane region" description="Helical" evidence="9">
    <location>
        <begin position="311"/>
        <end position="331"/>
    </location>
</feature>
<dbReference type="Pfam" id="PF01490">
    <property type="entry name" value="Aa_trans"/>
    <property type="match status" value="2"/>
</dbReference>
<dbReference type="GO" id="GO:0005774">
    <property type="term" value="C:vacuolar membrane"/>
    <property type="evidence" value="ECO:0007669"/>
    <property type="project" value="TreeGrafter"/>
</dbReference>
<feature type="transmembrane region" description="Helical" evidence="9">
    <location>
        <begin position="200"/>
        <end position="224"/>
    </location>
</feature>
<feature type="transmembrane region" description="Helical" evidence="9">
    <location>
        <begin position="45"/>
        <end position="70"/>
    </location>
</feature>
<evidence type="ECO:0000256" key="5">
    <source>
        <dbReference type="ARBA" id="ARBA00022775"/>
    </source>
</evidence>
<feature type="transmembrane region" description="Helical" evidence="9">
    <location>
        <begin position="159"/>
        <end position="180"/>
    </location>
</feature>
<comment type="subcellular location">
    <subcellularLocation>
        <location evidence="1">Cytoplasmic vesicle membrane</location>
        <topology evidence="1">Multi-pass membrane protein</topology>
    </subcellularLocation>
</comment>
<keyword evidence="8" id="KW-0968">Cytoplasmic vesicle</keyword>
<dbReference type="Proteomes" id="UP000276991">
    <property type="component" value="Unassembled WGS sequence"/>
</dbReference>
<sequence length="343" mass="38067">VSEVVDEGHTSGQPITALQAAWNVTNAIQGMFIVGLPVAVKVGGWWTVAAIVGVAYLCYWSGILLIDCLYENDVKVRSTYQAVAEAYRPGMGRFVLCAQLTELLSTCIIYIVIAGDLLQSCIPSLDKSALMMFVTTALLGCAFLDSIRVDPSKFKWMLRWSHIIAAIFKALFGLLGFLTFGDFTQKEISNSLPNQTFKVIVNLVLVIKALFSYPLPYFAAVHLLKDNLFMGTPKTLFTSCYGAGHSLREWALCLRIILVLITLMMAMSVPYLIELMGLIGNITGTMLSFIWPAMFHLKLKGAHAKESDRKFDKFIIGIGICLMTIGLYFSALELIQAIRYEER</sequence>
<dbReference type="GO" id="GO:0015179">
    <property type="term" value="F:L-amino acid transmembrane transporter activity"/>
    <property type="evidence" value="ECO:0007669"/>
    <property type="project" value="TreeGrafter"/>
</dbReference>
<dbReference type="PANTHER" id="PTHR22950">
    <property type="entry name" value="AMINO ACID TRANSPORTER"/>
    <property type="match status" value="1"/>
</dbReference>
<feature type="domain" description="Amino acid transporter transmembrane" evidence="10">
    <location>
        <begin position="150"/>
        <end position="330"/>
    </location>
</feature>
<dbReference type="STRING" id="6277.A0A498SGU1"/>
<dbReference type="EMBL" id="UPTC01001049">
    <property type="protein sequence ID" value="VBB30948.1"/>
    <property type="molecule type" value="Genomic_DNA"/>
</dbReference>
<evidence type="ECO:0000256" key="9">
    <source>
        <dbReference type="SAM" id="Phobius"/>
    </source>
</evidence>
<gene>
    <name evidence="11" type="ORF">NAV_LOCUS5739</name>
</gene>
<reference evidence="11 12" key="1">
    <citation type="submission" date="2018-08" db="EMBL/GenBank/DDBJ databases">
        <authorList>
            <person name="Laetsch R D."/>
            <person name="Stevens L."/>
            <person name="Kumar S."/>
            <person name="Blaxter L. M."/>
        </authorList>
    </citation>
    <scope>NUCLEOTIDE SEQUENCE [LARGE SCALE GENOMIC DNA]</scope>
</reference>
<evidence type="ECO:0000256" key="3">
    <source>
        <dbReference type="ARBA" id="ARBA00022448"/>
    </source>
</evidence>
<protein>
    <recommendedName>
        <fullName evidence="10">Amino acid transporter transmembrane domain-containing protein</fullName>
    </recommendedName>
</protein>
<keyword evidence="6 9" id="KW-1133">Transmembrane helix</keyword>
<feature type="domain" description="Amino acid transporter transmembrane" evidence="10">
    <location>
        <begin position="14"/>
        <end position="147"/>
    </location>
</feature>
<feature type="non-terminal residue" evidence="11">
    <location>
        <position position="1"/>
    </location>
</feature>
<name>A0A498SGU1_ACAVI</name>
<evidence type="ECO:0000256" key="7">
    <source>
        <dbReference type="ARBA" id="ARBA00023136"/>
    </source>
</evidence>
<evidence type="ECO:0000256" key="8">
    <source>
        <dbReference type="ARBA" id="ARBA00023329"/>
    </source>
</evidence>
<evidence type="ECO:0000259" key="10">
    <source>
        <dbReference type="Pfam" id="PF01490"/>
    </source>
</evidence>
<keyword evidence="7 9" id="KW-0472">Membrane</keyword>
<dbReference type="OrthoDB" id="6021076at2759"/>
<evidence type="ECO:0000256" key="1">
    <source>
        <dbReference type="ARBA" id="ARBA00004439"/>
    </source>
</evidence>
<proteinExistence type="inferred from homology"/>
<dbReference type="GO" id="GO:0006836">
    <property type="term" value="P:neurotransmitter transport"/>
    <property type="evidence" value="ECO:0007669"/>
    <property type="project" value="UniProtKB-KW"/>
</dbReference>
<feature type="transmembrane region" description="Helical" evidence="9">
    <location>
        <begin position="128"/>
        <end position="147"/>
    </location>
</feature>
<organism evidence="11 12">
    <name type="scientific">Acanthocheilonema viteae</name>
    <name type="common">Filarial nematode worm</name>
    <name type="synonym">Dipetalonema viteae</name>
    <dbReference type="NCBI Taxonomy" id="6277"/>
    <lineage>
        <taxon>Eukaryota</taxon>
        <taxon>Metazoa</taxon>
        <taxon>Ecdysozoa</taxon>
        <taxon>Nematoda</taxon>
        <taxon>Chromadorea</taxon>
        <taxon>Rhabditida</taxon>
        <taxon>Spirurina</taxon>
        <taxon>Spiruromorpha</taxon>
        <taxon>Filarioidea</taxon>
        <taxon>Onchocercidae</taxon>
        <taxon>Acanthocheilonema</taxon>
    </lineage>
</organism>
<dbReference type="GO" id="GO:0030659">
    <property type="term" value="C:cytoplasmic vesicle membrane"/>
    <property type="evidence" value="ECO:0007669"/>
    <property type="project" value="UniProtKB-SubCell"/>
</dbReference>
<evidence type="ECO:0000256" key="2">
    <source>
        <dbReference type="ARBA" id="ARBA00008066"/>
    </source>
</evidence>
<keyword evidence="3" id="KW-0813">Transport</keyword>
<accession>A0A498SGU1</accession>
<evidence type="ECO:0000256" key="4">
    <source>
        <dbReference type="ARBA" id="ARBA00022692"/>
    </source>
</evidence>
<dbReference type="PANTHER" id="PTHR22950:SF689">
    <property type="entry name" value="VESICULAR INHIBITORY AMINO ACID TRANSPORTER"/>
    <property type="match status" value="1"/>
</dbReference>
<evidence type="ECO:0000313" key="12">
    <source>
        <dbReference type="Proteomes" id="UP000276991"/>
    </source>
</evidence>
<feature type="transmembrane region" description="Helical" evidence="9">
    <location>
        <begin position="279"/>
        <end position="299"/>
    </location>
</feature>
<comment type="similarity">
    <text evidence="2">Belongs to the amino acid/polyamine transporter 2 family.</text>
</comment>
<keyword evidence="12" id="KW-1185">Reference proteome</keyword>
<keyword evidence="4 9" id="KW-0812">Transmembrane</keyword>
<keyword evidence="5" id="KW-0532">Neurotransmitter transport</keyword>
<evidence type="ECO:0000313" key="11">
    <source>
        <dbReference type="EMBL" id="VBB30948.1"/>
    </source>
</evidence>
<feature type="transmembrane region" description="Helical" evidence="9">
    <location>
        <begin position="252"/>
        <end position="273"/>
    </location>
</feature>
<dbReference type="InterPro" id="IPR013057">
    <property type="entry name" value="AA_transpt_TM"/>
</dbReference>